<evidence type="ECO:0000313" key="2">
    <source>
        <dbReference type="EMBL" id="CCI45115.1"/>
    </source>
</evidence>
<protein>
    <recommendedName>
        <fullName evidence="1">WRKY19-like zinc finger domain-containing protein</fullName>
    </recommendedName>
</protein>
<dbReference type="InterPro" id="IPR056866">
    <property type="entry name" value="Znf_WRKY19"/>
</dbReference>
<dbReference type="PANTHER" id="PTHR31827">
    <property type="entry name" value="EMB|CAB89363.1"/>
    <property type="match status" value="1"/>
</dbReference>
<evidence type="ECO:0000259" key="1">
    <source>
        <dbReference type="Pfam" id="PF24906"/>
    </source>
</evidence>
<dbReference type="AlphaFoldDB" id="A0A024GEZ9"/>
<gene>
    <name evidence="2" type="ORF">BN9_059620</name>
</gene>
<evidence type="ECO:0000313" key="3">
    <source>
        <dbReference type="Proteomes" id="UP000053237"/>
    </source>
</evidence>
<sequence length="296" mass="31886">MEVDGSVGMKGAINTSLPAVYVVHMAVEDDVRWTDATAALKVVVFVMSMVVVVDVNNSIAPRVRKKEDFVSLTAVAIDAVCGIVKVAHAKTGGFCIAHGGGKRCSVEGCKSSAQRIGLCKAHGGGRKCNEANCHNSAVSRGKCIAHGGGKRCATEGCNTTARKGGFCFAHGNRFKEYGELESPHSTPIEALTEETMFPRPRLPSISEILRLDRKLCGSVWHEKLPPLRRNSDVETFNGSKPVSNAWESQRATVAERMENVCGYSYNGGRGVENRQLDMEGQARSSLRMLISAVLCN</sequence>
<dbReference type="OrthoDB" id="77038at2759"/>
<organism evidence="2 3">
    <name type="scientific">Albugo candida</name>
    <dbReference type="NCBI Taxonomy" id="65357"/>
    <lineage>
        <taxon>Eukaryota</taxon>
        <taxon>Sar</taxon>
        <taxon>Stramenopiles</taxon>
        <taxon>Oomycota</taxon>
        <taxon>Peronosporomycetes</taxon>
        <taxon>Albuginales</taxon>
        <taxon>Albuginaceae</taxon>
        <taxon>Albugo</taxon>
    </lineage>
</organism>
<keyword evidence="3" id="KW-1185">Reference proteome</keyword>
<proteinExistence type="predicted"/>
<dbReference type="EMBL" id="CAIX01000088">
    <property type="protein sequence ID" value="CCI45115.1"/>
    <property type="molecule type" value="Genomic_DNA"/>
</dbReference>
<reference evidence="2 3" key="1">
    <citation type="submission" date="2012-05" db="EMBL/GenBank/DDBJ databases">
        <title>Recombination and specialization in a pathogen metapopulation.</title>
        <authorList>
            <person name="Gardiner A."/>
            <person name="Kemen E."/>
            <person name="Schultz-Larsen T."/>
            <person name="MacLean D."/>
            <person name="Van Oosterhout C."/>
            <person name="Jones J.D.G."/>
        </authorList>
    </citation>
    <scope>NUCLEOTIDE SEQUENCE [LARGE SCALE GENOMIC DNA]</scope>
    <source>
        <strain evidence="2 3">Ac Nc2</strain>
    </source>
</reference>
<dbReference type="STRING" id="65357.A0A024GEZ9"/>
<accession>A0A024GEZ9</accession>
<dbReference type="PANTHER" id="PTHR31827:SF1">
    <property type="entry name" value="EMB|CAB89363.1"/>
    <property type="match status" value="1"/>
</dbReference>
<feature type="domain" description="WRKY19-like zinc finger" evidence="1">
    <location>
        <begin position="101"/>
        <end position="124"/>
    </location>
</feature>
<dbReference type="Pfam" id="PF24906">
    <property type="entry name" value="Zf_WRKY19"/>
    <property type="match status" value="2"/>
</dbReference>
<dbReference type="Proteomes" id="UP000053237">
    <property type="component" value="Unassembled WGS sequence"/>
</dbReference>
<name>A0A024GEZ9_9STRA</name>
<comment type="caution">
    <text evidence="2">The sequence shown here is derived from an EMBL/GenBank/DDBJ whole genome shotgun (WGS) entry which is preliminary data.</text>
</comment>
<dbReference type="InParanoid" id="A0A024GEZ9"/>
<feature type="domain" description="WRKY19-like zinc finger" evidence="1">
    <location>
        <begin position="149"/>
        <end position="171"/>
    </location>
</feature>